<feature type="compositionally biased region" description="Basic and acidic residues" evidence="1">
    <location>
        <begin position="200"/>
        <end position="210"/>
    </location>
</feature>
<proteinExistence type="predicted"/>
<feature type="region of interest" description="Disordered" evidence="1">
    <location>
        <begin position="182"/>
        <end position="256"/>
    </location>
</feature>
<comment type="caution">
    <text evidence="3">The sequence shown here is derived from an EMBL/GenBank/DDBJ whole genome shotgun (WGS) entry which is preliminary data.</text>
</comment>
<dbReference type="AlphaFoldDB" id="A0A2P4NQ08"/>
<keyword evidence="2" id="KW-0812">Transmembrane</keyword>
<feature type="compositionally biased region" description="Low complexity" evidence="1">
    <location>
        <begin position="466"/>
        <end position="477"/>
    </location>
</feature>
<evidence type="ECO:0000256" key="1">
    <source>
        <dbReference type="SAM" id="MobiDB-lite"/>
    </source>
</evidence>
<evidence type="ECO:0000256" key="2">
    <source>
        <dbReference type="SAM" id="Phobius"/>
    </source>
</evidence>
<feature type="transmembrane region" description="Helical" evidence="2">
    <location>
        <begin position="152"/>
        <end position="172"/>
    </location>
</feature>
<feature type="compositionally biased region" description="Low complexity" evidence="1">
    <location>
        <begin position="212"/>
        <end position="224"/>
    </location>
</feature>
<keyword evidence="2" id="KW-0472">Membrane</keyword>
<keyword evidence="2" id="KW-1133">Transmembrane helix</keyword>
<evidence type="ECO:0000313" key="4">
    <source>
        <dbReference type="Proteomes" id="UP000053621"/>
    </source>
</evidence>
<keyword evidence="4" id="KW-1185">Reference proteome</keyword>
<dbReference type="OrthoDB" id="342778at2157"/>
<sequence>MNPDQRADRYRTVVAARLERLSARARLAVVADLWAARGFETRVEAGAVRAERRGRSVWLRPVTGRRSEASATAEREMGADADAPPVRHLTSDDIAEALLYALDRPDADAVCRRQFGAPLDDLRPPFRMRARRGARRFGDQVAGSGRDAARGLAALIVVVAVVSGAAVALDLVPSPLDGAMQSAGVGTGGAGESGPPAATPERDDAAREEPSETAATESASGAETRNTGVPSLGDGQRSGPVEPVEPGELERVPGVGPDGIENLTALSAAHERVLAEESYTLWVDIYRPEGADPNSTRTQYDTDIAVAGDRYVIAESVESGRERTRLETVYYDGDAWYVAETEDGVERTRRVAGNATAPPVQFEPRGLNRGLVRQYLDTRATNVTGKVTDGNVTYYRIEGSQRPAIGGVEPVQDYQFVAHVDERGFVADATATYALVSDEGFYWVRFEWTYGRVGETTATPPAWVEGVENGTETETTTADSNRPPALRTPV</sequence>
<evidence type="ECO:0000313" key="3">
    <source>
        <dbReference type="EMBL" id="POG55214.1"/>
    </source>
</evidence>
<dbReference type="EMBL" id="LOPW02000010">
    <property type="protein sequence ID" value="POG55214.1"/>
    <property type="molecule type" value="Genomic_DNA"/>
</dbReference>
<gene>
    <name evidence="3" type="ORF">AUR65_007230</name>
</gene>
<organism evidence="3 4">
    <name type="scientific">Haloferax marisrubri</name>
    <dbReference type="NCBI Taxonomy" id="1544719"/>
    <lineage>
        <taxon>Archaea</taxon>
        <taxon>Methanobacteriati</taxon>
        <taxon>Methanobacteriota</taxon>
        <taxon>Stenosarchaea group</taxon>
        <taxon>Halobacteria</taxon>
        <taxon>Halobacteriales</taxon>
        <taxon>Haloferacaceae</taxon>
        <taxon>Haloferax</taxon>
    </lineage>
</organism>
<feature type="region of interest" description="Disordered" evidence="1">
    <location>
        <begin position="466"/>
        <end position="490"/>
    </location>
</feature>
<name>A0A2P4NQ08_9EURY</name>
<accession>A0A2P4NQ08</accession>
<reference evidence="3" key="1">
    <citation type="submission" date="2017-08" db="EMBL/GenBank/DDBJ databases">
        <title>Haloferax marisrubri sp. nov., isolated from the Discovery deep brine-seawater interface in the Red Sea.</title>
        <authorList>
            <person name="Zhang G."/>
            <person name="Stingl U."/>
        </authorList>
    </citation>
    <scope>NUCLEOTIDE SEQUENCE [LARGE SCALE GENOMIC DNA]</scope>
    <source>
        <strain evidence="3">SB3</strain>
    </source>
</reference>
<dbReference type="Proteomes" id="UP000053621">
    <property type="component" value="Unassembled WGS sequence"/>
</dbReference>
<protein>
    <submittedName>
        <fullName evidence="3">Uncharacterized protein</fullName>
    </submittedName>
</protein>